<evidence type="ECO:0000313" key="1">
    <source>
        <dbReference type="EMBL" id="BET37660.1"/>
    </source>
</evidence>
<accession>A0ABM8JKA8</accession>
<gene>
    <name evidence="1" type="ORF">SAP269_02490</name>
</gene>
<keyword evidence="2" id="KW-1185">Reference proteome</keyword>
<organism evidence="1 2">
    <name type="scientific">Spiroplasma ixodetis</name>
    <dbReference type="NCBI Taxonomy" id="2141"/>
    <lineage>
        <taxon>Bacteria</taxon>
        <taxon>Bacillati</taxon>
        <taxon>Mycoplasmatota</taxon>
        <taxon>Mollicutes</taxon>
        <taxon>Entomoplasmatales</taxon>
        <taxon>Spiroplasmataceae</taxon>
        <taxon>Spiroplasma</taxon>
    </lineage>
</organism>
<evidence type="ECO:0008006" key="3">
    <source>
        <dbReference type="Google" id="ProtNLM"/>
    </source>
</evidence>
<dbReference type="EMBL" id="AP028955">
    <property type="protein sequence ID" value="BET37660.1"/>
    <property type="molecule type" value="Genomic_DNA"/>
</dbReference>
<reference evidence="2" key="1">
    <citation type="journal article" date="2024" name="FEMS Microbiol. Lett.">
        <title>Genomic insights into Spiroplasma endosymbionts that induce male-killing and protective phenotypes in the pea aphid.</title>
        <authorList>
            <person name="Arai H."/>
            <person name="Legeai F."/>
            <person name="Kageyama D."/>
            <person name="Sugio A."/>
            <person name="Simon J.C."/>
        </authorList>
    </citation>
    <scope>NUCLEOTIDE SEQUENCE [LARGE SCALE GENOMIC DNA]</scope>
    <source>
        <strain evidence="2">sAp269</strain>
    </source>
</reference>
<sequence>MFYSSKSKTYKSNNTKLSFFQQIIKNWDRGTHNAINYRLNNKGSLNKYFHQELSNNGLRIMVFNTSMYHAINNYQNPPLITSNQKWKRKKLQNWIDTSIKICEKQKYTIAKEANKFQNLNNLIEILKNFKNDIITNKKLQEEIKTANDFADNIIEINKVFDIKTNPESIKSCYI</sequence>
<proteinExistence type="predicted"/>
<name>A0ABM8JKA8_9MOLU</name>
<protein>
    <recommendedName>
        <fullName evidence="3">Transposase</fullName>
    </recommendedName>
</protein>
<evidence type="ECO:0000313" key="2">
    <source>
        <dbReference type="Proteomes" id="UP001473424"/>
    </source>
</evidence>
<dbReference type="Proteomes" id="UP001473424">
    <property type="component" value="Chromosome"/>
</dbReference>